<organism evidence="4 5">
    <name type="scientific">Streptomyces synnematoformans</name>
    <dbReference type="NCBI Taxonomy" id="415721"/>
    <lineage>
        <taxon>Bacteria</taxon>
        <taxon>Bacillati</taxon>
        <taxon>Actinomycetota</taxon>
        <taxon>Actinomycetes</taxon>
        <taxon>Kitasatosporales</taxon>
        <taxon>Streptomycetaceae</taxon>
        <taxon>Streptomyces</taxon>
    </lineage>
</organism>
<evidence type="ECO:0000313" key="4">
    <source>
        <dbReference type="EMBL" id="GAA1502213.1"/>
    </source>
</evidence>
<accession>A0ABN1ZQI5</accession>
<name>A0ABN1ZQI5_9ACTN</name>
<feature type="region of interest" description="Disordered" evidence="1">
    <location>
        <begin position="108"/>
        <end position="130"/>
    </location>
</feature>
<evidence type="ECO:0000256" key="1">
    <source>
        <dbReference type="SAM" id="MobiDB-lite"/>
    </source>
</evidence>
<reference evidence="4 5" key="1">
    <citation type="journal article" date="2019" name="Int. J. Syst. Evol. Microbiol.">
        <title>The Global Catalogue of Microorganisms (GCM) 10K type strain sequencing project: providing services to taxonomists for standard genome sequencing and annotation.</title>
        <authorList>
            <consortium name="The Broad Institute Genomics Platform"/>
            <consortium name="The Broad Institute Genome Sequencing Center for Infectious Disease"/>
            <person name="Wu L."/>
            <person name="Ma J."/>
        </authorList>
    </citation>
    <scope>NUCLEOTIDE SEQUENCE [LARGE SCALE GENOMIC DNA]</scope>
    <source>
        <strain evidence="4 5">JCM 15481</strain>
    </source>
</reference>
<feature type="signal peptide" evidence="3">
    <location>
        <begin position="1"/>
        <end position="20"/>
    </location>
</feature>
<sequence length="218" mass="22427">MKNFLAWAALLSALVSTASAEWSLAVAAGFHPLLAVAVPASLDAYALAAFRAGRDLPGVVAALLLVNSVSHLVASGHLSVGVPVVIGVSAVAPVVLLRVHLLQGAIQKTPQEPSGHSPVSGPAEGSAAPEKAIQRVPDPMPAAAAPSVTTIVDTAYAIPVHPTASRADSADELLDRARLLDAATRERTGRPASIALLRRELQIGQPRAQAIRDLLRGD</sequence>
<keyword evidence="5" id="KW-1185">Reference proteome</keyword>
<feature type="chain" id="PRO_5047198918" description="DUF2637 domain-containing protein" evidence="3">
    <location>
        <begin position="21"/>
        <end position="218"/>
    </location>
</feature>
<keyword evidence="2" id="KW-0812">Transmembrane</keyword>
<evidence type="ECO:0000256" key="2">
    <source>
        <dbReference type="SAM" id="Phobius"/>
    </source>
</evidence>
<proteinExistence type="predicted"/>
<evidence type="ECO:0000313" key="5">
    <source>
        <dbReference type="Proteomes" id="UP001500443"/>
    </source>
</evidence>
<evidence type="ECO:0008006" key="6">
    <source>
        <dbReference type="Google" id="ProtNLM"/>
    </source>
</evidence>
<dbReference type="Proteomes" id="UP001500443">
    <property type="component" value="Unassembled WGS sequence"/>
</dbReference>
<keyword evidence="2" id="KW-1133">Transmembrane helix</keyword>
<comment type="caution">
    <text evidence="4">The sequence shown here is derived from an EMBL/GenBank/DDBJ whole genome shotgun (WGS) entry which is preliminary data.</text>
</comment>
<evidence type="ECO:0000256" key="3">
    <source>
        <dbReference type="SAM" id="SignalP"/>
    </source>
</evidence>
<dbReference type="EMBL" id="BAAAPF010000328">
    <property type="protein sequence ID" value="GAA1502213.1"/>
    <property type="molecule type" value="Genomic_DNA"/>
</dbReference>
<keyword evidence="2" id="KW-0472">Membrane</keyword>
<protein>
    <recommendedName>
        <fullName evidence="6">DUF2637 domain-containing protein</fullName>
    </recommendedName>
</protein>
<keyword evidence="3" id="KW-0732">Signal</keyword>
<gene>
    <name evidence="4" type="ORF">GCM10009802_59200</name>
</gene>
<feature type="transmembrane region" description="Helical" evidence="2">
    <location>
        <begin position="80"/>
        <end position="99"/>
    </location>
</feature>